<sequence>MGTVKSNKMVADGIGLLEVESNQGGKPGQFYMLRAWDNYPLLSRPISIFDVSDNRISFLYQVVGEGTRRFQELRAGDELHTEGSFGNGFPAVNGSVALVGGGIGMAPLYYMAKNTPNADVFLGFSQQPYLTEVFLKVSRSLHVEVGGTILNGIDFNQYDTVIVCGPHGMLKAVQDKHGVHGRHNHVFVSLENRMACGIGACLVCSVKCRDGRKKACTDGPVFPVEEVVFND</sequence>
<comment type="similarity">
    <text evidence="1">Belongs to the PyrK family.</text>
</comment>
<evidence type="ECO:0000256" key="11">
    <source>
        <dbReference type="PIRSR" id="PIRSR006816-1"/>
    </source>
</evidence>
<comment type="cofactor">
    <cofactor evidence="12">
        <name>[2Fe-2S] cluster</name>
        <dbReference type="ChEBI" id="CHEBI:190135"/>
    </cofactor>
    <text evidence="12">Binds 1 [2Fe-2S] cluster per subunit.</text>
</comment>
<keyword evidence="15" id="KW-1185">Reference proteome</keyword>
<feature type="binding site" evidence="11">
    <location>
        <begin position="66"/>
        <end position="67"/>
    </location>
    <ligand>
        <name>FAD</name>
        <dbReference type="ChEBI" id="CHEBI:57692"/>
    </ligand>
</feature>
<dbReference type="PIRSF" id="PIRSF006816">
    <property type="entry name" value="Cyc3_hyd_g"/>
    <property type="match status" value="1"/>
</dbReference>
<keyword evidence="4 12" id="KW-0001">2Fe-2S</keyword>
<dbReference type="Gene3D" id="2.40.30.10">
    <property type="entry name" value="Translation factors"/>
    <property type="match status" value="1"/>
</dbReference>
<dbReference type="SUPFAM" id="SSF63380">
    <property type="entry name" value="Riboflavin synthase domain-like"/>
    <property type="match status" value="1"/>
</dbReference>
<dbReference type="STRING" id="1313296.SAMN05661091_3332"/>
<protein>
    <submittedName>
        <fullName evidence="14">Dihydroorotate dehydrogenase electron transfer subunit</fullName>
    </submittedName>
</protein>
<dbReference type="RefSeq" id="WP_208914201.1">
    <property type="nucleotide sequence ID" value="NZ_LT840184.1"/>
</dbReference>
<reference evidence="14 15" key="1">
    <citation type="submission" date="2017-04" db="EMBL/GenBank/DDBJ databases">
        <authorList>
            <person name="Afonso C.L."/>
            <person name="Miller P.J."/>
            <person name="Scott M.A."/>
            <person name="Spackman E."/>
            <person name="Goraichik I."/>
            <person name="Dimitrov K.M."/>
            <person name="Suarez D.L."/>
            <person name="Swayne D.E."/>
        </authorList>
    </citation>
    <scope>NUCLEOTIDE SEQUENCE [LARGE SCALE GENOMIC DNA]</scope>
    <source>
        <strain evidence="14 15">N3/975</strain>
    </source>
</reference>
<dbReference type="PANTHER" id="PTHR43513">
    <property type="entry name" value="DIHYDROOROTATE DEHYDROGENASE B (NAD(+)), ELECTRON TRANSFER SUBUNIT"/>
    <property type="match status" value="1"/>
</dbReference>
<dbReference type="Proteomes" id="UP000192940">
    <property type="component" value="Chromosome I"/>
</dbReference>
<dbReference type="GO" id="GO:0051537">
    <property type="term" value="F:2 iron, 2 sulfur cluster binding"/>
    <property type="evidence" value="ECO:0007669"/>
    <property type="project" value="UniProtKB-KW"/>
</dbReference>
<organism evidence="14 15">
    <name type="scientific">Paenibacillus uliginis N3/975</name>
    <dbReference type="NCBI Taxonomy" id="1313296"/>
    <lineage>
        <taxon>Bacteria</taxon>
        <taxon>Bacillati</taxon>
        <taxon>Bacillota</taxon>
        <taxon>Bacilli</taxon>
        <taxon>Bacillales</taxon>
        <taxon>Paenibacillaceae</taxon>
        <taxon>Paenibacillus</taxon>
    </lineage>
</organism>
<keyword evidence="3 11" id="KW-0285">Flavoprotein</keyword>
<dbReference type="Gene3D" id="2.10.240.10">
    <property type="entry name" value="Dihydroorotate dehydrogenase, electron transfer subunit"/>
    <property type="match status" value="1"/>
</dbReference>
<dbReference type="Pfam" id="PF10418">
    <property type="entry name" value="DHODB_Fe-S_bind"/>
    <property type="match status" value="1"/>
</dbReference>
<keyword evidence="2" id="KW-0813">Transport</keyword>
<evidence type="ECO:0000256" key="3">
    <source>
        <dbReference type="ARBA" id="ARBA00022630"/>
    </source>
</evidence>
<evidence type="ECO:0000256" key="2">
    <source>
        <dbReference type="ARBA" id="ARBA00022448"/>
    </source>
</evidence>
<feature type="binding site" evidence="12">
    <location>
        <position position="196"/>
    </location>
    <ligand>
        <name>[2Fe-2S] cluster</name>
        <dbReference type="ChEBI" id="CHEBI:190135"/>
    </ligand>
</feature>
<dbReference type="InterPro" id="IPR017927">
    <property type="entry name" value="FAD-bd_FR_type"/>
</dbReference>
<dbReference type="NCBIfam" id="NF000798">
    <property type="entry name" value="PRK00054.1-3"/>
    <property type="match status" value="1"/>
</dbReference>
<dbReference type="InterPro" id="IPR017938">
    <property type="entry name" value="Riboflavin_synthase-like_b-brl"/>
</dbReference>
<evidence type="ECO:0000313" key="15">
    <source>
        <dbReference type="Proteomes" id="UP000192940"/>
    </source>
</evidence>
<dbReference type="PROSITE" id="PS51384">
    <property type="entry name" value="FAD_FR"/>
    <property type="match status" value="1"/>
</dbReference>
<evidence type="ECO:0000256" key="5">
    <source>
        <dbReference type="ARBA" id="ARBA00022723"/>
    </source>
</evidence>
<evidence type="ECO:0000256" key="1">
    <source>
        <dbReference type="ARBA" id="ARBA00006422"/>
    </source>
</evidence>
<dbReference type="InterPro" id="IPR019480">
    <property type="entry name" value="Dihydroorotate_DH_Fe-S-bd"/>
</dbReference>
<dbReference type="GO" id="GO:0006221">
    <property type="term" value="P:pyrimidine nucleotide biosynthetic process"/>
    <property type="evidence" value="ECO:0007669"/>
    <property type="project" value="InterPro"/>
</dbReference>
<dbReference type="GO" id="GO:0050660">
    <property type="term" value="F:flavin adenine dinucleotide binding"/>
    <property type="evidence" value="ECO:0007669"/>
    <property type="project" value="InterPro"/>
</dbReference>
<dbReference type="PANTHER" id="PTHR43513:SF3">
    <property type="entry name" value="DIHYDROOROTATE DEHYDROGENASE B (NAD(+)), ELECTRON TRANSFER SUBUNIT-RELATED"/>
    <property type="match status" value="1"/>
</dbReference>
<gene>
    <name evidence="14" type="ORF">SAMN05661091_3332</name>
</gene>
<keyword evidence="5 12" id="KW-0479">Metal-binding</keyword>
<feature type="binding site" evidence="11">
    <location>
        <begin position="44"/>
        <end position="47"/>
    </location>
    <ligand>
        <name>FAD</name>
        <dbReference type="ChEBI" id="CHEBI:57692"/>
    </ligand>
</feature>
<keyword evidence="6 11" id="KW-0274">FAD</keyword>
<dbReference type="InterPro" id="IPR050353">
    <property type="entry name" value="PyrK_electron_transfer"/>
</dbReference>
<evidence type="ECO:0000256" key="10">
    <source>
        <dbReference type="ARBA" id="ARBA00034078"/>
    </source>
</evidence>
<dbReference type="GO" id="GO:0016491">
    <property type="term" value="F:oxidoreductase activity"/>
    <property type="evidence" value="ECO:0007669"/>
    <property type="project" value="InterPro"/>
</dbReference>
<evidence type="ECO:0000256" key="8">
    <source>
        <dbReference type="ARBA" id="ARBA00023004"/>
    </source>
</evidence>
<dbReference type="GO" id="GO:0046872">
    <property type="term" value="F:metal ion binding"/>
    <property type="evidence" value="ECO:0007669"/>
    <property type="project" value="UniProtKB-KW"/>
</dbReference>
<name>A0A1X7HHS3_9BACL</name>
<evidence type="ECO:0000256" key="4">
    <source>
        <dbReference type="ARBA" id="ARBA00022714"/>
    </source>
</evidence>
<proteinExistence type="inferred from homology"/>
<dbReference type="InterPro" id="IPR012165">
    <property type="entry name" value="Cyt_c3_hydrogenase_gsu"/>
</dbReference>
<evidence type="ECO:0000256" key="7">
    <source>
        <dbReference type="ARBA" id="ARBA00022982"/>
    </source>
</evidence>
<evidence type="ECO:0000313" key="14">
    <source>
        <dbReference type="EMBL" id="SMF86222.1"/>
    </source>
</evidence>
<comment type="cofactor">
    <cofactor evidence="10">
        <name>[2Fe-2S] cluster</name>
        <dbReference type="ChEBI" id="CHEBI:190135"/>
    </cofactor>
</comment>
<feature type="binding site" evidence="12">
    <location>
        <position position="204"/>
    </location>
    <ligand>
        <name>[2Fe-2S] cluster</name>
        <dbReference type="ChEBI" id="CHEBI:190135"/>
    </ligand>
</feature>
<accession>A0A1X7HHS3</accession>
<evidence type="ECO:0000256" key="9">
    <source>
        <dbReference type="ARBA" id="ARBA00023014"/>
    </source>
</evidence>
<feature type="binding site" evidence="11">
    <location>
        <begin position="59"/>
        <end position="61"/>
    </location>
    <ligand>
        <name>FAD</name>
        <dbReference type="ChEBI" id="CHEBI:57692"/>
    </ligand>
</feature>
<dbReference type="SUPFAM" id="SSF52343">
    <property type="entry name" value="Ferredoxin reductase-like, C-terminal NADP-linked domain"/>
    <property type="match status" value="1"/>
</dbReference>
<keyword evidence="7" id="KW-0249">Electron transport</keyword>
<dbReference type="InterPro" id="IPR037117">
    <property type="entry name" value="Dihydroorotate_DH_ele_sf"/>
</dbReference>
<evidence type="ECO:0000256" key="12">
    <source>
        <dbReference type="PIRSR" id="PIRSR006816-2"/>
    </source>
</evidence>
<feature type="domain" description="FAD-binding FR-type" evidence="13">
    <location>
        <begin position="1"/>
        <end position="91"/>
    </location>
</feature>
<dbReference type="CDD" id="cd06218">
    <property type="entry name" value="DHOD_e_trans"/>
    <property type="match status" value="1"/>
</dbReference>
<dbReference type="InterPro" id="IPR039261">
    <property type="entry name" value="FNR_nucleotide-bd"/>
</dbReference>
<dbReference type="AlphaFoldDB" id="A0A1X7HHS3"/>
<dbReference type="EMBL" id="LT840184">
    <property type="protein sequence ID" value="SMF86222.1"/>
    <property type="molecule type" value="Genomic_DNA"/>
</dbReference>
<feature type="binding site" evidence="12">
    <location>
        <position position="216"/>
    </location>
    <ligand>
        <name>[2Fe-2S] cluster</name>
        <dbReference type="ChEBI" id="CHEBI:190135"/>
    </ligand>
</feature>
<evidence type="ECO:0000259" key="13">
    <source>
        <dbReference type="PROSITE" id="PS51384"/>
    </source>
</evidence>
<evidence type="ECO:0000256" key="6">
    <source>
        <dbReference type="ARBA" id="ARBA00022827"/>
    </source>
</evidence>
<dbReference type="Gene3D" id="3.40.50.80">
    <property type="entry name" value="Nucleotide-binding domain of ferredoxin-NADP reductase (FNR) module"/>
    <property type="match status" value="1"/>
</dbReference>
<comment type="cofactor">
    <cofactor evidence="11">
        <name>FAD</name>
        <dbReference type="ChEBI" id="CHEBI:57692"/>
    </cofactor>
    <text evidence="11">Binds 1 FAD per subunit.</text>
</comment>
<keyword evidence="9 12" id="KW-0411">Iron-sulfur</keyword>
<keyword evidence="8 12" id="KW-0408">Iron</keyword>
<feature type="binding site" evidence="12">
    <location>
        <position position="201"/>
    </location>
    <ligand>
        <name>[2Fe-2S] cluster</name>
        <dbReference type="ChEBI" id="CHEBI:190135"/>
    </ligand>
</feature>